<dbReference type="GO" id="GO:0006508">
    <property type="term" value="P:proteolysis"/>
    <property type="evidence" value="ECO:0007669"/>
    <property type="project" value="UniProtKB-KW"/>
</dbReference>
<dbReference type="InterPro" id="IPR006026">
    <property type="entry name" value="Peptidase_Metallo"/>
</dbReference>
<comment type="subcellular location">
    <subcellularLocation>
        <location evidence="1">Cell membrane</location>
        <topology evidence="1">Lipid-anchor</topology>
        <topology evidence="1">GPI-anchor</topology>
        <orientation evidence="1">Extracellular side</orientation>
    </subcellularLocation>
</comment>
<keyword evidence="6 14" id="KW-0732">Signal</keyword>
<keyword evidence="3" id="KW-0336">GPI-anchor</keyword>
<evidence type="ECO:0000256" key="3">
    <source>
        <dbReference type="ARBA" id="ARBA00022622"/>
    </source>
</evidence>
<reference evidence="16" key="1">
    <citation type="journal article" date="2020" name="Plant Biotechnol. J.">
        <title>The pomegranate (Punica granatum L.) draft genome dissects genetic divergence between soft- and hard-seeded cultivars.</title>
        <authorList>
            <person name="Luo X."/>
            <person name="Li H."/>
            <person name="Wu Z."/>
            <person name="Yao W."/>
            <person name="Zhao P."/>
            <person name="Cao D."/>
            <person name="Yu H."/>
            <person name="Li K."/>
            <person name="Poudel K."/>
            <person name="Zhao D."/>
            <person name="Zhang F."/>
            <person name="Xia X."/>
            <person name="Chen L."/>
            <person name="Wang Q."/>
            <person name="Jing D."/>
            <person name="Cao S."/>
        </authorList>
    </citation>
    <scope>NUCLEOTIDE SEQUENCE [LARGE SCALE GENOMIC DNA]</scope>
    <source>
        <strain evidence="16">cv. Tunisia</strain>
    </source>
</reference>
<dbReference type="GO" id="GO:0030198">
    <property type="term" value="P:extracellular matrix organization"/>
    <property type="evidence" value="ECO:0007669"/>
    <property type="project" value="TreeGrafter"/>
</dbReference>
<dbReference type="Gene3D" id="3.40.390.10">
    <property type="entry name" value="Collagenase (Catalytic Domain)"/>
    <property type="match status" value="1"/>
</dbReference>
<feature type="binding site" evidence="13">
    <location>
        <position position="243"/>
    </location>
    <ligand>
        <name>Zn(2+)</name>
        <dbReference type="ChEBI" id="CHEBI:29105"/>
        <label>1</label>
    </ligand>
</feature>
<dbReference type="GeneID" id="116204114"/>
<evidence type="ECO:0000256" key="14">
    <source>
        <dbReference type="SAM" id="SignalP"/>
    </source>
</evidence>
<dbReference type="AlphaFoldDB" id="A0A6P8D672"/>
<feature type="binding site" evidence="13">
    <location>
        <position position="228"/>
    </location>
    <ligand>
        <name>Zn(2+)</name>
        <dbReference type="ChEBI" id="CHEBI:29105"/>
        <label>1</label>
    </ligand>
</feature>
<sequence>MASSRKPFRSSLLFFLLIIVLACPYGLCARNMPGNKLDVKPETGNMARQRFDFSKFTHAGLGSQISGMSELKRYLHRFGYLAPQPTGSNFNDDFDAGLKSAIVKYQKRLGLQATGRVDPDTVASFMSPRCGVRDMHHHEASSPKTRLFHVTKHYKITDGRPIWDLSKPMTLKYAFYPDAMIDSLSREEIRAAFAQAFAKWAEVIPVKFEETSDHLFAQVRIGFYKGDHGDEDPFDGPWRMLVHAFPYPSGELHLDAEENWAVNFKTNRAPLKAFDLESVAIHEIGHVLGLGHSSLKESIMYPITPAATKKVDLSIDDVEGIQSLYGPNPDFKLSSLAHAPRLTLRLVVYRAGSGGLHSSMLLLTLFPLHQQAEDRASFLALSLALDSNWSKIWIFSDVLLLEWLVIHGVARAYNTWVHDLSQHGLRSNCEGQGYPCIDVSS</sequence>
<gene>
    <name evidence="17" type="primary">LOC116204114</name>
</gene>
<evidence type="ECO:0000259" key="15">
    <source>
        <dbReference type="SMART" id="SM00235"/>
    </source>
</evidence>
<dbReference type="PANTHER" id="PTHR10201:SF249">
    <property type="entry name" value="METALLOENDOPROTEINASE 1-MMP"/>
    <property type="match status" value="1"/>
</dbReference>
<dbReference type="PROSITE" id="PS51257">
    <property type="entry name" value="PROKAR_LIPOPROTEIN"/>
    <property type="match status" value="1"/>
</dbReference>
<comment type="similarity">
    <text evidence="2">Belongs to the peptidase M10A family. Matrix metalloproteinases (MMPs) subfamily.</text>
</comment>
<evidence type="ECO:0000256" key="7">
    <source>
        <dbReference type="ARBA" id="ARBA00022801"/>
    </source>
</evidence>
<feature type="chain" id="PRO_5028355133" evidence="14">
    <location>
        <begin position="29"/>
        <end position="441"/>
    </location>
</feature>
<dbReference type="InterPro" id="IPR002477">
    <property type="entry name" value="Peptidoglycan-bd-like"/>
</dbReference>
<dbReference type="GO" id="GO:0031012">
    <property type="term" value="C:extracellular matrix"/>
    <property type="evidence" value="ECO:0007669"/>
    <property type="project" value="InterPro"/>
</dbReference>
<evidence type="ECO:0000313" key="16">
    <source>
        <dbReference type="Proteomes" id="UP000515151"/>
    </source>
</evidence>
<dbReference type="GO" id="GO:0005886">
    <property type="term" value="C:plasma membrane"/>
    <property type="evidence" value="ECO:0007669"/>
    <property type="project" value="UniProtKB-SubCell"/>
</dbReference>
<keyword evidence="3" id="KW-0472">Membrane</keyword>
<feature type="domain" description="Peptidase metallopeptidase" evidence="15">
    <location>
        <begin position="159"/>
        <end position="327"/>
    </location>
</feature>
<proteinExistence type="inferred from homology"/>
<dbReference type="Pfam" id="PF00413">
    <property type="entry name" value="Peptidase_M10"/>
    <property type="match status" value="1"/>
</dbReference>
<keyword evidence="10" id="KW-0865">Zymogen</keyword>
<protein>
    <submittedName>
        <fullName evidence="17">Metalloendoproteinase 1-MMP-like</fullName>
    </submittedName>
</protein>
<dbReference type="Proteomes" id="UP000515151">
    <property type="component" value="Chromosome 4"/>
</dbReference>
<dbReference type="PRINTS" id="PR00138">
    <property type="entry name" value="MATRIXIN"/>
</dbReference>
<dbReference type="GO" id="GO:0030574">
    <property type="term" value="P:collagen catabolic process"/>
    <property type="evidence" value="ECO:0007669"/>
    <property type="project" value="TreeGrafter"/>
</dbReference>
<keyword evidence="4" id="KW-0645">Protease</keyword>
<feature type="binding site" evidence="13">
    <location>
        <position position="258"/>
    </location>
    <ligand>
        <name>Ca(2+)</name>
        <dbReference type="ChEBI" id="CHEBI:29108"/>
        <label>3</label>
    </ligand>
</feature>
<feature type="signal peptide" evidence="14">
    <location>
        <begin position="1"/>
        <end position="28"/>
    </location>
</feature>
<evidence type="ECO:0000256" key="13">
    <source>
        <dbReference type="PIRSR" id="PIRSR621190-2"/>
    </source>
</evidence>
<evidence type="ECO:0000256" key="8">
    <source>
        <dbReference type="ARBA" id="ARBA00022833"/>
    </source>
</evidence>
<keyword evidence="5 13" id="KW-0479">Metal-binding</keyword>
<feature type="binding site" evidence="13">
    <location>
        <position position="235"/>
    </location>
    <ligand>
        <name>Ca(2+)</name>
        <dbReference type="ChEBI" id="CHEBI:29108"/>
        <label>3</label>
    </ligand>
</feature>
<keyword evidence="11" id="KW-0325">Glycoprotein</keyword>
<dbReference type="InterPro" id="IPR033739">
    <property type="entry name" value="M10A_MMP"/>
</dbReference>
<dbReference type="GO" id="GO:0008270">
    <property type="term" value="F:zinc ion binding"/>
    <property type="evidence" value="ECO:0007669"/>
    <property type="project" value="InterPro"/>
</dbReference>
<dbReference type="InterPro" id="IPR021190">
    <property type="entry name" value="Pept_M10A"/>
</dbReference>
<feature type="binding site" evidence="13">
    <location>
        <position position="255"/>
    </location>
    <ligand>
        <name>Ca(2+)</name>
        <dbReference type="ChEBI" id="CHEBI:29108"/>
        <label>3</label>
    </ligand>
</feature>
<keyword evidence="16" id="KW-1185">Reference proteome</keyword>
<dbReference type="InterPro" id="IPR036365">
    <property type="entry name" value="PGBD-like_sf"/>
</dbReference>
<feature type="binding site" evidence="13">
    <location>
        <position position="282"/>
    </location>
    <ligand>
        <name>Zn(2+)</name>
        <dbReference type="ChEBI" id="CHEBI:29105"/>
        <label>2</label>
        <note>catalytic</note>
    </ligand>
</feature>
<evidence type="ECO:0000256" key="4">
    <source>
        <dbReference type="ARBA" id="ARBA00022670"/>
    </source>
</evidence>
<feature type="binding site" evidence="13">
    <location>
        <position position="230"/>
    </location>
    <ligand>
        <name>Zn(2+)</name>
        <dbReference type="ChEBI" id="CHEBI:29105"/>
        <label>1</label>
    </ligand>
</feature>
<dbReference type="GO" id="GO:0098552">
    <property type="term" value="C:side of membrane"/>
    <property type="evidence" value="ECO:0007669"/>
    <property type="project" value="UniProtKB-KW"/>
</dbReference>
<keyword evidence="7" id="KW-0378">Hydrolase</keyword>
<dbReference type="PANTHER" id="PTHR10201">
    <property type="entry name" value="MATRIX METALLOPROTEINASE"/>
    <property type="match status" value="1"/>
</dbReference>
<dbReference type="InterPro" id="IPR001818">
    <property type="entry name" value="Pept_M10_metallopeptidase"/>
</dbReference>
<keyword evidence="13" id="KW-0106">Calcium</keyword>
<dbReference type="FunFam" id="3.40.390.10:FF:000018">
    <property type="entry name" value="Metalloendoproteinase 1"/>
    <property type="match status" value="1"/>
</dbReference>
<dbReference type="RefSeq" id="XP_031392055.1">
    <property type="nucleotide sequence ID" value="XM_031536195.1"/>
</dbReference>
<evidence type="ECO:0000256" key="11">
    <source>
        <dbReference type="ARBA" id="ARBA00023180"/>
    </source>
</evidence>
<evidence type="ECO:0000256" key="5">
    <source>
        <dbReference type="ARBA" id="ARBA00022723"/>
    </source>
</evidence>
<feature type="binding site" evidence="13">
    <location>
        <position position="286"/>
    </location>
    <ligand>
        <name>Zn(2+)</name>
        <dbReference type="ChEBI" id="CHEBI:29105"/>
        <label>2</label>
        <note>catalytic</note>
    </ligand>
</feature>
<name>A0A6P8D672_PUNGR</name>
<evidence type="ECO:0000256" key="10">
    <source>
        <dbReference type="ARBA" id="ARBA00023145"/>
    </source>
</evidence>
<dbReference type="Pfam" id="PF01471">
    <property type="entry name" value="PG_binding_1"/>
    <property type="match status" value="1"/>
</dbReference>
<keyword evidence="8 13" id="KW-0862">Zinc</keyword>
<dbReference type="InterPro" id="IPR024079">
    <property type="entry name" value="MetalloPept_cat_dom_sf"/>
</dbReference>
<evidence type="ECO:0000313" key="17">
    <source>
        <dbReference type="RefSeq" id="XP_031392055.1"/>
    </source>
</evidence>
<dbReference type="GO" id="GO:0004222">
    <property type="term" value="F:metalloendopeptidase activity"/>
    <property type="evidence" value="ECO:0007669"/>
    <property type="project" value="InterPro"/>
</dbReference>
<dbReference type="CDD" id="cd04278">
    <property type="entry name" value="ZnMc_MMP"/>
    <property type="match status" value="1"/>
</dbReference>
<feature type="active site" evidence="12">
    <location>
        <position position="283"/>
    </location>
</feature>
<accession>A0A6P8D672</accession>
<feature type="binding site" evidence="13">
    <location>
        <position position="300"/>
    </location>
    <ligand>
        <name>Zn(2+)</name>
        <dbReference type="ChEBI" id="CHEBI:29105"/>
        <label>2</label>
        <note>catalytic</note>
    </ligand>
</feature>
<evidence type="ECO:0000256" key="9">
    <source>
        <dbReference type="ARBA" id="ARBA00023049"/>
    </source>
</evidence>
<organism evidence="16 17">
    <name type="scientific">Punica granatum</name>
    <name type="common">Pomegranate</name>
    <dbReference type="NCBI Taxonomy" id="22663"/>
    <lineage>
        <taxon>Eukaryota</taxon>
        <taxon>Viridiplantae</taxon>
        <taxon>Streptophyta</taxon>
        <taxon>Embryophyta</taxon>
        <taxon>Tracheophyta</taxon>
        <taxon>Spermatophyta</taxon>
        <taxon>Magnoliopsida</taxon>
        <taxon>eudicotyledons</taxon>
        <taxon>Gunneridae</taxon>
        <taxon>Pentapetalae</taxon>
        <taxon>rosids</taxon>
        <taxon>malvids</taxon>
        <taxon>Myrtales</taxon>
        <taxon>Lythraceae</taxon>
        <taxon>Punica</taxon>
    </lineage>
</organism>
<feature type="binding site" description="in inhibited form" evidence="13">
    <location>
        <position position="130"/>
    </location>
    <ligand>
        <name>Zn(2+)</name>
        <dbReference type="ChEBI" id="CHEBI:29105"/>
        <label>2</label>
        <note>catalytic</note>
    </ligand>
</feature>
<comment type="cofactor">
    <cofactor evidence="13">
        <name>Zn(2+)</name>
        <dbReference type="ChEBI" id="CHEBI:29105"/>
    </cofactor>
    <text evidence="13">Binds 2 Zn(2+) ions per subunit.</text>
</comment>
<keyword evidence="9" id="KW-0482">Metalloprotease</keyword>
<dbReference type="SUPFAM" id="SSF55486">
    <property type="entry name" value="Metalloproteases ('zincins'), catalytic domain"/>
    <property type="match status" value="1"/>
</dbReference>
<feature type="binding site" evidence="13">
    <location>
        <position position="292"/>
    </location>
    <ligand>
        <name>Zn(2+)</name>
        <dbReference type="ChEBI" id="CHEBI:29105"/>
        <label>2</label>
        <note>catalytic</note>
    </ligand>
</feature>
<reference evidence="17" key="2">
    <citation type="submission" date="2025-08" db="UniProtKB">
        <authorList>
            <consortium name="RefSeq"/>
        </authorList>
    </citation>
    <scope>IDENTIFICATION</scope>
    <source>
        <tissue evidence="17">Leaf</tissue>
    </source>
</reference>
<feature type="binding site" evidence="13">
    <location>
        <position position="236"/>
    </location>
    <ligand>
        <name>Ca(2+)</name>
        <dbReference type="ChEBI" id="CHEBI:29108"/>
        <label>3</label>
    </ligand>
</feature>
<dbReference type="SUPFAM" id="SSF47090">
    <property type="entry name" value="PGBD-like"/>
    <property type="match status" value="1"/>
</dbReference>
<feature type="binding site" evidence="13">
    <location>
        <position position="253"/>
    </location>
    <ligand>
        <name>Zn(2+)</name>
        <dbReference type="ChEBI" id="CHEBI:29105"/>
        <label>1</label>
    </ligand>
</feature>
<evidence type="ECO:0000256" key="6">
    <source>
        <dbReference type="ARBA" id="ARBA00022729"/>
    </source>
</evidence>
<keyword evidence="3" id="KW-0449">Lipoprotein</keyword>
<dbReference type="OrthoDB" id="406838at2759"/>
<evidence type="ECO:0000256" key="1">
    <source>
        <dbReference type="ARBA" id="ARBA00004471"/>
    </source>
</evidence>
<evidence type="ECO:0000256" key="12">
    <source>
        <dbReference type="PIRSR" id="PIRSR621190-1"/>
    </source>
</evidence>
<dbReference type="SMART" id="SM00235">
    <property type="entry name" value="ZnMc"/>
    <property type="match status" value="1"/>
</dbReference>
<evidence type="ECO:0000256" key="2">
    <source>
        <dbReference type="ARBA" id="ARBA00009614"/>
    </source>
</evidence>
<comment type="cofactor">
    <cofactor evidence="13">
        <name>Ca(2+)</name>
        <dbReference type="ChEBI" id="CHEBI:29108"/>
    </cofactor>
    <text evidence="13">Can bind about 5 Ca(2+) ions per subunit.</text>
</comment>
<feature type="binding site" evidence="13">
    <location>
        <position position="258"/>
    </location>
    <ligand>
        <name>Ca(2+)</name>
        <dbReference type="ChEBI" id="CHEBI:29108"/>
        <label>1</label>
    </ligand>
</feature>